<dbReference type="HOGENOM" id="CLU_058520_0_0_1"/>
<dbReference type="Proteomes" id="UP000000305">
    <property type="component" value="Unassembled WGS sequence"/>
</dbReference>
<feature type="transmembrane region" description="Helical" evidence="7">
    <location>
        <begin position="236"/>
        <end position="256"/>
    </location>
</feature>
<keyword evidence="3 7" id="KW-0812">Transmembrane</keyword>
<dbReference type="InterPro" id="IPR013604">
    <property type="entry name" value="7TM_chemorcpt"/>
</dbReference>
<dbReference type="PANTHER" id="PTHR21143:SF133">
    <property type="entry name" value="GUSTATORY AND PHEROMONE RECEPTOR 32A-RELATED"/>
    <property type="match status" value="1"/>
</dbReference>
<name>E9HJ88_DAPPU</name>
<keyword evidence="9" id="KW-1185">Reference proteome</keyword>
<dbReference type="GO" id="GO:0005886">
    <property type="term" value="C:plasma membrane"/>
    <property type="evidence" value="ECO:0007669"/>
    <property type="project" value="UniProtKB-SubCell"/>
</dbReference>
<dbReference type="GO" id="GO:0030424">
    <property type="term" value="C:axon"/>
    <property type="evidence" value="ECO:0000318"/>
    <property type="project" value="GO_Central"/>
</dbReference>
<dbReference type="KEGG" id="dpx:DAPPUDRAFT_346908"/>
<gene>
    <name evidence="8" type="primary">DpuGr54</name>
    <name evidence="8" type="ORF">DAPPUDRAFT_346908</name>
</gene>
<evidence type="ECO:0000256" key="1">
    <source>
        <dbReference type="ARBA" id="ARBA00004651"/>
    </source>
</evidence>
<dbReference type="OrthoDB" id="10415502at2759"/>
<evidence type="ECO:0008006" key="10">
    <source>
        <dbReference type="Google" id="ProtNLM"/>
    </source>
</evidence>
<proteinExistence type="predicted"/>
<dbReference type="Pfam" id="PF08395">
    <property type="entry name" value="7tm_7"/>
    <property type="match status" value="1"/>
</dbReference>
<keyword evidence="6" id="KW-0675">Receptor</keyword>
<evidence type="ECO:0000256" key="6">
    <source>
        <dbReference type="ARBA" id="ARBA00023170"/>
    </source>
</evidence>
<sequence>MASFSEAVEPILKFLQFCGIHFQLDDELVSGRRGTRYFLRFYAAVCLTLNIGWTGYCYVKYAPILTLSTMNEFVDYINFFLGNVLAHAVLYSMTFGSFAEIISAIERLERLLEHDAHYYRKLRRMSFIAVTLIVAFVMAQIAMTLYRQKWNWLKTSSSISGELCMFYPMASYCLFFISALSLAGSFQHVNSRLAGYLQGGSIKAANNLDLADIRANHGLVCQAVDQLNGRFQALSLIHVVFAFTGFVNTSFMLLMGEYTFLKVVLYQLECVARLALLGYACDRIQSEALACLKTLASVRSDHITIHSLLHQQQQLMLGGQVLQTAPTFDVYGLFHLKRQLLPKLIGTTITYLVILYQFKGTPT</sequence>
<dbReference type="GO" id="GO:0008049">
    <property type="term" value="P:male courtship behavior"/>
    <property type="evidence" value="ECO:0000318"/>
    <property type="project" value="GO_Central"/>
</dbReference>
<keyword evidence="2" id="KW-1003">Cell membrane</keyword>
<accession>E9HJ88</accession>
<dbReference type="PANTHER" id="PTHR21143">
    <property type="entry name" value="INVERTEBRATE GUSTATORY RECEPTOR"/>
    <property type="match status" value="1"/>
</dbReference>
<feature type="transmembrane region" description="Helical" evidence="7">
    <location>
        <begin position="166"/>
        <end position="186"/>
    </location>
</feature>
<feature type="transmembrane region" description="Helical" evidence="7">
    <location>
        <begin position="37"/>
        <end position="56"/>
    </location>
</feature>
<evidence type="ECO:0000256" key="7">
    <source>
        <dbReference type="SAM" id="Phobius"/>
    </source>
</evidence>
<reference evidence="8 9" key="1">
    <citation type="journal article" date="2011" name="Science">
        <title>The ecoresponsive genome of Daphnia pulex.</title>
        <authorList>
            <person name="Colbourne J.K."/>
            <person name="Pfrender M.E."/>
            <person name="Gilbert D."/>
            <person name="Thomas W.K."/>
            <person name="Tucker A."/>
            <person name="Oakley T.H."/>
            <person name="Tokishita S."/>
            <person name="Aerts A."/>
            <person name="Arnold G.J."/>
            <person name="Basu M.K."/>
            <person name="Bauer D.J."/>
            <person name="Caceres C.E."/>
            <person name="Carmel L."/>
            <person name="Casola C."/>
            <person name="Choi J.H."/>
            <person name="Detter J.C."/>
            <person name="Dong Q."/>
            <person name="Dusheyko S."/>
            <person name="Eads B.D."/>
            <person name="Frohlich T."/>
            <person name="Geiler-Samerotte K.A."/>
            <person name="Gerlach D."/>
            <person name="Hatcher P."/>
            <person name="Jogdeo S."/>
            <person name="Krijgsveld J."/>
            <person name="Kriventseva E.V."/>
            <person name="Kultz D."/>
            <person name="Laforsch C."/>
            <person name="Lindquist E."/>
            <person name="Lopez J."/>
            <person name="Manak J.R."/>
            <person name="Muller J."/>
            <person name="Pangilinan J."/>
            <person name="Patwardhan R.P."/>
            <person name="Pitluck S."/>
            <person name="Pritham E.J."/>
            <person name="Rechtsteiner A."/>
            <person name="Rho M."/>
            <person name="Rogozin I.B."/>
            <person name="Sakarya O."/>
            <person name="Salamov A."/>
            <person name="Schaack S."/>
            <person name="Shapiro H."/>
            <person name="Shiga Y."/>
            <person name="Skalitzky C."/>
            <person name="Smith Z."/>
            <person name="Souvorov A."/>
            <person name="Sung W."/>
            <person name="Tang Z."/>
            <person name="Tsuchiya D."/>
            <person name="Tu H."/>
            <person name="Vos H."/>
            <person name="Wang M."/>
            <person name="Wolf Y.I."/>
            <person name="Yamagata H."/>
            <person name="Yamada T."/>
            <person name="Ye Y."/>
            <person name="Shaw J.R."/>
            <person name="Andrews J."/>
            <person name="Crease T.J."/>
            <person name="Tang H."/>
            <person name="Lucas S.M."/>
            <person name="Robertson H.M."/>
            <person name="Bork P."/>
            <person name="Koonin E.V."/>
            <person name="Zdobnov E.M."/>
            <person name="Grigoriev I.V."/>
            <person name="Lynch M."/>
            <person name="Boore J.L."/>
        </authorList>
    </citation>
    <scope>NUCLEOTIDE SEQUENCE [LARGE SCALE GENOMIC DNA]</scope>
</reference>
<organism evidence="8 9">
    <name type="scientific">Daphnia pulex</name>
    <name type="common">Water flea</name>
    <dbReference type="NCBI Taxonomy" id="6669"/>
    <lineage>
        <taxon>Eukaryota</taxon>
        <taxon>Metazoa</taxon>
        <taxon>Ecdysozoa</taxon>
        <taxon>Arthropoda</taxon>
        <taxon>Crustacea</taxon>
        <taxon>Branchiopoda</taxon>
        <taxon>Diplostraca</taxon>
        <taxon>Cladocera</taxon>
        <taxon>Anomopoda</taxon>
        <taxon>Daphniidae</taxon>
        <taxon>Daphnia</taxon>
    </lineage>
</organism>
<feature type="transmembrane region" description="Helical" evidence="7">
    <location>
        <begin position="76"/>
        <end position="105"/>
    </location>
</feature>
<evidence type="ECO:0000313" key="9">
    <source>
        <dbReference type="Proteomes" id="UP000000305"/>
    </source>
</evidence>
<evidence type="ECO:0000256" key="3">
    <source>
        <dbReference type="ARBA" id="ARBA00022692"/>
    </source>
</evidence>
<comment type="subcellular location">
    <subcellularLocation>
        <location evidence="1">Cell membrane</location>
        <topology evidence="1">Multi-pass membrane protein</topology>
    </subcellularLocation>
</comment>
<evidence type="ECO:0000256" key="2">
    <source>
        <dbReference type="ARBA" id="ARBA00022475"/>
    </source>
</evidence>
<feature type="transmembrane region" description="Helical" evidence="7">
    <location>
        <begin position="126"/>
        <end position="146"/>
    </location>
</feature>
<evidence type="ECO:0000256" key="4">
    <source>
        <dbReference type="ARBA" id="ARBA00022989"/>
    </source>
</evidence>
<keyword evidence="4 7" id="KW-1133">Transmembrane helix</keyword>
<dbReference type="GO" id="GO:0043025">
    <property type="term" value="C:neuronal cell body"/>
    <property type="evidence" value="ECO:0000318"/>
    <property type="project" value="GO_Central"/>
</dbReference>
<dbReference type="GO" id="GO:0007635">
    <property type="term" value="P:chemosensory behavior"/>
    <property type="evidence" value="ECO:0000318"/>
    <property type="project" value="GO_Central"/>
</dbReference>
<protein>
    <recommendedName>
        <fullName evidence="10">Gustatory receptor</fullName>
    </recommendedName>
</protein>
<evidence type="ECO:0000313" key="8">
    <source>
        <dbReference type="EMBL" id="EFX68210.1"/>
    </source>
</evidence>
<dbReference type="AlphaFoldDB" id="E9HJ88"/>
<dbReference type="GO" id="GO:0030425">
    <property type="term" value="C:dendrite"/>
    <property type="evidence" value="ECO:0000318"/>
    <property type="project" value="GO_Central"/>
</dbReference>
<evidence type="ECO:0000256" key="5">
    <source>
        <dbReference type="ARBA" id="ARBA00023136"/>
    </source>
</evidence>
<dbReference type="eggNOG" id="ENOG502SVZ1">
    <property type="taxonomic scope" value="Eukaryota"/>
</dbReference>
<keyword evidence="5 7" id="KW-0472">Membrane</keyword>
<dbReference type="GO" id="GO:0050909">
    <property type="term" value="P:sensory perception of taste"/>
    <property type="evidence" value="ECO:0007669"/>
    <property type="project" value="InterPro"/>
</dbReference>
<dbReference type="EMBL" id="GL732660">
    <property type="protein sequence ID" value="EFX68210.1"/>
    <property type="molecule type" value="Genomic_DNA"/>
</dbReference>
<dbReference type="InParanoid" id="E9HJ88"/>